<feature type="region of interest" description="Disordered" evidence="1">
    <location>
        <begin position="25"/>
        <end position="86"/>
    </location>
</feature>
<evidence type="ECO:0000313" key="4">
    <source>
        <dbReference type="Proteomes" id="UP000001929"/>
    </source>
</evidence>
<evidence type="ECO:0008006" key="5">
    <source>
        <dbReference type="Google" id="ProtNLM"/>
    </source>
</evidence>
<keyword evidence="2" id="KW-0732">Signal</keyword>
<dbReference type="EnsemblBacteria" id="ABC24322">
    <property type="protein sequence ID" value="ABC24322"/>
    <property type="gene ID" value="Rru_A3528"/>
</dbReference>
<evidence type="ECO:0000256" key="2">
    <source>
        <dbReference type="SAM" id="SignalP"/>
    </source>
</evidence>
<feature type="signal peptide" evidence="2">
    <location>
        <begin position="1"/>
        <end position="21"/>
    </location>
</feature>
<keyword evidence="4" id="KW-1185">Reference proteome</keyword>
<proteinExistence type="predicted"/>
<dbReference type="EMBL" id="CP000230">
    <property type="protein sequence ID" value="ABC24322.1"/>
    <property type="molecule type" value="Genomic_DNA"/>
</dbReference>
<feature type="chain" id="PRO_5004214806" description="Lipoprotein" evidence="2">
    <location>
        <begin position="22"/>
        <end position="188"/>
    </location>
</feature>
<dbReference type="RefSeq" id="WP_011391275.1">
    <property type="nucleotide sequence ID" value="NC_007643.1"/>
</dbReference>
<protein>
    <recommendedName>
        <fullName evidence="5">Lipoprotein</fullName>
    </recommendedName>
</protein>
<dbReference type="PROSITE" id="PS51257">
    <property type="entry name" value="PROKAR_LIPOPROTEIN"/>
    <property type="match status" value="1"/>
</dbReference>
<dbReference type="Proteomes" id="UP000001929">
    <property type="component" value="Chromosome"/>
</dbReference>
<sequence length="188" mass="20104">MMKTVRSLVPTAVFLSLALTACQTSTPGAGRSLASVNDSGDQGAMARTAAVSPASADSSASDPSATDSTPIQDSQEAKAEEKGFHQIRGEQLKTLVSGKSYSFTHPRGAEITMTFRPNGQTEANWKHPTGMTGQFQEKWTIANNEQLCGTGDEGTKCGTMFQRDDKLVKIFTSGRVDEWTPVQNVAAR</sequence>
<feature type="compositionally biased region" description="Basic and acidic residues" evidence="1">
    <location>
        <begin position="75"/>
        <end position="86"/>
    </location>
</feature>
<dbReference type="AlphaFoldDB" id="Q2RNH3"/>
<gene>
    <name evidence="3" type="ordered locus">Rru_A3528</name>
</gene>
<feature type="compositionally biased region" description="Low complexity" evidence="1">
    <location>
        <begin position="48"/>
        <end position="70"/>
    </location>
</feature>
<name>Q2RNH3_RHORT</name>
<dbReference type="KEGG" id="rru:Rru_A3528"/>
<evidence type="ECO:0000313" key="3">
    <source>
        <dbReference type="EMBL" id="ABC24322.1"/>
    </source>
</evidence>
<accession>Q2RNH3</accession>
<evidence type="ECO:0000256" key="1">
    <source>
        <dbReference type="SAM" id="MobiDB-lite"/>
    </source>
</evidence>
<reference evidence="3 4" key="1">
    <citation type="journal article" date="2011" name="Stand. Genomic Sci.">
        <title>Complete genome sequence of Rhodospirillum rubrum type strain (S1).</title>
        <authorList>
            <person name="Munk A.C."/>
            <person name="Copeland A."/>
            <person name="Lucas S."/>
            <person name="Lapidus A."/>
            <person name="Del Rio T.G."/>
            <person name="Barry K."/>
            <person name="Detter J.C."/>
            <person name="Hammon N."/>
            <person name="Israni S."/>
            <person name="Pitluck S."/>
            <person name="Brettin T."/>
            <person name="Bruce D."/>
            <person name="Han C."/>
            <person name="Tapia R."/>
            <person name="Gilna P."/>
            <person name="Schmutz J."/>
            <person name="Larimer F."/>
            <person name="Land M."/>
            <person name="Kyrpides N.C."/>
            <person name="Mavromatis K."/>
            <person name="Richardson P."/>
            <person name="Rohde M."/>
            <person name="Goker M."/>
            <person name="Klenk H.P."/>
            <person name="Zhang Y."/>
            <person name="Roberts G.P."/>
            <person name="Reslewic S."/>
            <person name="Schwartz D.C."/>
        </authorList>
    </citation>
    <scope>NUCLEOTIDE SEQUENCE [LARGE SCALE GENOMIC DNA]</scope>
    <source>
        <strain evidence="4">ATCC 11170 / ATH 1.1.1 / DSM 467 / LMG 4362 / NCIMB 8255 / S1</strain>
    </source>
</reference>
<dbReference type="PATRIC" id="fig|269796.9.peg.3645"/>
<organism evidence="3 4">
    <name type="scientific">Rhodospirillum rubrum (strain ATCC 11170 / ATH 1.1.1 / DSM 467 / LMG 4362 / NCIMB 8255 / S1)</name>
    <dbReference type="NCBI Taxonomy" id="269796"/>
    <lineage>
        <taxon>Bacteria</taxon>
        <taxon>Pseudomonadati</taxon>
        <taxon>Pseudomonadota</taxon>
        <taxon>Alphaproteobacteria</taxon>
        <taxon>Rhodospirillales</taxon>
        <taxon>Rhodospirillaceae</taxon>
        <taxon>Rhodospirillum</taxon>
    </lineage>
</organism>
<dbReference type="HOGENOM" id="CLU_1446608_0_0_5"/>